<organism evidence="1 2">
    <name type="scientific">Alternaria panax</name>
    <dbReference type="NCBI Taxonomy" id="48097"/>
    <lineage>
        <taxon>Eukaryota</taxon>
        <taxon>Fungi</taxon>
        <taxon>Dikarya</taxon>
        <taxon>Ascomycota</taxon>
        <taxon>Pezizomycotina</taxon>
        <taxon>Dothideomycetes</taxon>
        <taxon>Pleosporomycetidae</taxon>
        <taxon>Pleosporales</taxon>
        <taxon>Pleosporineae</taxon>
        <taxon>Pleosporaceae</taxon>
        <taxon>Alternaria</taxon>
        <taxon>Alternaria sect. Panax</taxon>
    </lineage>
</organism>
<comment type="caution">
    <text evidence="1">The sequence shown here is derived from an EMBL/GenBank/DDBJ whole genome shotgun (WGS) entry which is preliminary data.</text>
</comment>
<evidence type="ECO:0000313" key="1">
    <source>
        <dbReference type="EMBL" id="KAG9192568.1"/>
    </source>
</evidence>
<name>A0AAD4IDK5_9PLEO</name>
<proteinExistence type="predicted"/>
<dbReference type="Proteomes" id="UP001199106">
    <property type="component" value="Unassembled WGS sequence"/>
</dbReference>
<dbReference type="AlphaFoldDB" id="A0AAD4IDK5"/>
<reference evidence="1" key="1">
    <citation type="submission" date="2021-07" db="EMBL/GenBank/DDBJ databases">
        <title>Genome Resource of American Ginseng Black Spot Pathogen Alternaria panax.</title>
        <authorList>
            <person name="Qiu C."/>
            <person name="Wang W."/>
            <person name="Liu Z."/>
        </authorList>
    </citation>
    <scope>NUCLEOTIDE SEQUENCE</scope>
    <source>
        <strain evidence="1">BNCC115425</strain>
    </source>
</reference>
<sequence>MRTTDFRVLLRQEAVGSELHLFVCLEEDLGNQMVAQEMGYTSIEAEDAMRSHNHCVFVCKIFAGILAWWTEELGLPITVDEVDLSDISEPKPVICIDVINGERRRVASVHTMFKVLCSDAYPEPDGLVEKEGLYIDASAPQYLRPAGVYAVHSYPARPQSSTRLGGAYKTHLRKLHEVGTWRNYKLEAIVRTINNEMYTNMIRLGGPGILVDRDVAKWTGFEREILASIKSSLQSLVAKLNLIYIPVPDSETHYKLIARDCLGIGHKKIIESLERVSGGVEIALLQDI</sequence>
<evidence type="ECO:0000313" key="2">
    <source>
        <dbReference type="Proteomes" id="UP001199106"/>
    </source>
</evidence>
<accession>A0AAD4IDK5</accession>
<gene>
    <name evidence="1" type="ORF">G6011_11302</name>
</gene>
<protein>
    <submittedName>
        <fullName evidence="1">Uncharacterized protein</fullName>
    </submittedName>
</protein>
<keyword evidence="2" id="KW-1185">Reference proteome</keyword>
<dbReference type="EMBL" id="JAANER010000003">
    <property type="protein sequence ID" value="KAG9192568.1"/>
    <property type="molecule type" value="Genomic_DNA"/>
</dbReference>